<comment type="caution">
    <text evidence="2">The sequence shown here is derived from an EMBL/GenBank/DDBJ whole genome shotgun (WGS) entry which is preliminary data.</text>
</comment>
<feature type="coiled-coil region" evidence="1">
    <location>
        <begin position="188"/>
        <end position="215"/>
    </location>
</feature>
<evidence type="ECO:0000313" key="2">
    <source>
        <dbReference type="EMBL" id="GAA2639870.1"/>
    </source>
</evidence>
<sequence>MPSEIIPAGRSEYGNRAFATALGLTTWQIRLAREHGMIPEPEIEGRGWSAEQIRQSVDKSERIRATFGDEPPVGAINAAARLAERVALDVDRADIEILVARGELTVIGRYRTFPLYLLRDLDALDPRTVAEVVAARKGPLADSVDTKGAAAILGWPKDLFNRVAAERRLATDQLGRFALSDVRAMAADDELAERAHEERRRLETAKARRTETQIEDSLRSWLLRCMAYVDRTVDDPPDTYEPGRTLRALITARTSHQAA</sequence>
<keyword evidence="3" id="KW-1185">Reference proteome</keyword>
<evidence type="ECO:0000256" key="1">
    <source>
        <dbReference type="SAM" id="Coils"/>
    </source>
</evidence>
<accession>A0ABN3R0D7</accession>
<name>A0ABN3R0D7_9ACTN</name>
<dbReference type="RefSeq" id="WP_344549416.1">
    <property type="nucleotide sequence ID" value="NZ_BAAATD010000031.1"/>
</dbReference>
<dbReference type="EMBL" id="BAAATD010000031">
    <property type="protein sequence ID" value="GAA2639870.1"/>
    <property type="molecule type" value="Genomic_DNA"/>
</dbReference>
<organism evidence="2 3">
    <name type="scientific">Actinomadura fulvescens</name>
    <dbReference type="NCBI Taxonomy" id="46160"/>
    <lineage>
        <taxon>Bacteria</taxon>
        <taxon>Bacillati</taxon>
        <taxon>Actinomycetota</taxon>
        <taxon>Actinomycetes</taxon>
        <taxon>Streptosporangiales</taxon>
        <taxon>Thermomonosporaceae</taxon>
        <taxon>Actinomadura</taxon>
    </lineage>
</organism>
<gene>
    <name evidence="2" type="ORF">GCM10010411_95240</name>
</gene>
<evidence type="ECO:0000313" key="3">
    <source>
        <dbReference type="Proteomes" id="UP001501509"/>
    </source>
</evidence>
<proteinExistence type="predicted"/>
<keyword evidence="1" id="KW-0175">Coiled coil</keyword>
<dbReference type="Proteomes" id="UP001501509">
    <property type="component" value="Unassembled WGS sequence"/>
</dbReference>
<protein>
    <submittedName>
        <fullName evidence="2">Uncharacterized protein</fullName>
    </submittedName>
</protein>
<reference evidence="2 3" key="1">
    <citation type="journal article" date="2019" name="Int. J. Syst. Evol. Microbiol.">
        <title>The Global Catalogue of Microorganisms (GCM) 10K type strain sequencing project: providing services to taxonomists for standard genome sequencing and annotation.</title>
        <authorList>
            <consortium name="The Broad Institute Genomics Platform"/>
            <consortium name="The Broad Institute Genome Sequencing Center for Infectious Disease"/>
            <person name="Wu L."/>
            <person name="Ma J."/>
        </authorList>
    </citation>
    <scope>NUCLEOTIDE SEQUENCE [LARGE SCALE GENOMIC DNA]</scope>
    <source>
        <strain evidence="2 3">JCM 6833</strain>
    </source>
</reference>